<feature type="region of interest" description="Disordered" evidence="1">
    <location>
        <begin position="245"/>
        <end position="268"/>
    </location>
</feature>
<organism evidence="2 3">
    <name type="scientific">Chimaeribacter arupi</name>
    <dbReference type="NCBI Taxonomy" id="2060066"/>
    <lineage>
        <taxon>Bacteria</taxon>
        <taxon>Pseudomonadati</taxon>
        <taxon>Pseudomonadota</taxon>
        <taxon>Gammaproteobacteria</taxon>
        <taxon>Enterobacterales</taxon>
        <taxon>Yersiniaceae</taxon>
        <taxon>Chimaeribacter</taxon>
    </lineage>
</organism>
<dbReference type="OrthoDB" id="6543917at2"/>
<feature type="region of interest" description="Disordered" evidence="1">
    <location>
        <begin position="1"/>
        <end position="20"/>
    </location>
</feature>
<dbReference type="EMBL" id="PJZK01000025">
    <property type="protein sequence ID" value="PLR44755.1"/>
    <property type="molecule type" value="Genomic_DNA"/>
</dbReference>
<accession>A0A2N5EIL3</accession>
<dbReference type="Proteomes" id="UP000234626">
    <property type="component" value="Unassembled WGS sequence"/>
</dbReference>
<dbReference type="AlphaFoldDB" id="A0A2N5EIL3"/>
<evidence type="ECO:0000313" key="3">
    <source>
        <dbReference type="Proteomes" id="UP000234626"/>
    </source>
</evidence>
<gene>
    <name evidence="2" type="ORF">CYR34_18715</name>
</gene>
<dbReference type="Gene3D" id="2.60.40.2040">
    <property type="entry name" value="CFA/I fimbrial subunit E, pilin domain"/>
    <property type="match status" value="1"/>
</dbReference>
<evidence type="ECO:0000256" key="1">
    <source>
        <dbReference type="SAM" id="MobiDB-lite"/>
    </source>
</evidence>
<sequence>MQPPAPSNVTIQRTFDRASPPGGDIILWEHESGGWDEADHAKWGRNGWVCESNSDPKQGKCNTKLEWASTGNTTVPLTFTEKRSGMKVVLNLQGYSEQYFRQTMCAAYGGRYQIWGSAYVICPDGNPDDLNVGRALNMALPAAELAKLPVGGLWEADLRLKLMQWDPNIFLADFTAHLQFDVIDPNHIEIYFPAFRTASPLVELDLRPQGAPDGNPWAQDVTPLDMCLYDGYNANSTKYELTLKDEGKPHAGRPRDADFSLYRDGENSNPDSLRDRIDYAVLLKNPETGHLERARNNSTFIWNAINQNLIRPVRLPSLSYPVLCVPVPLLINVEKFEVTTKNAGRYTGKLTVVFTPTTPTVN</sequence>
<evidence type="ECO:0000313" key="2">
    <source>
        <dbReference type="EMBL" id="PLR44755.1"/>
    </source>
</evidence>
<dbReference type="Gene3D" id="2.60.40.2520">
    <property type="entry name" value="CFA/I fimbrial subunit E, adhesin domain"/>
    <property type="match status" value="1"/>
</dbReference>
<name>A0A2N5EIL3_9GAMM</name>
<keyword evidence="3" id="KW-1185">Reference proteome</keyword>
<protein>
    <submittedName>
        <fullName evidence="2">CblD like pilus biogenesis initiator</fullName>
    </submittedName>
</protein>
<dbReference type="InterPro" id="IPR010888">
    <property type="entry name" value="CblD"/>
</dbReference>
<proteinExistence type="predicted"/>
<dbReference type="Pfam" id="PF07434">
    <property type="entry name" value="CblD"/>
    <property type="match status" value="1"/>
</dbReference>
<comment type="caution">
    <text evidence="2">The sequence shown here is derived from an EMBL/GenBank/DDBJ whole genome shotgun (WGS) entry which is preliminary data.</text>
</comment>
<dbReference type="InterPro" id="IPR043037">
    <property type="entry name" value="CfaE_adhesin"/>
</dbReference>
<reference evidence="2 3" key="1">
    <citation type="submission" date="2017-12" db="EMBL/GenBank/DDBJ databases">
        <title>Characterization of six clinical isolates of Enterochimera gen. nov., a novel genus of the Yersiniaciae family and the three species Enterochimera arupensis sp. nov., Enterochimera coloradensis sp. nov, and Enterochimera californica sp. nov.</title>
        <authorList>
            <person name="Rossi A."/>
            <person name="Fisher M."/>
        </authorList>
    </citation>
    <scope>NUCLEOTIDE SEQUENCE [LARGE SCALE GENOMIC DNA]</scope>
    <source>
        <strain evidence="2 3">2016Iso1</strain>
    </source>
</reference>